<evidence type="ECO:0000259" key="3">
    <source>
        <dbReference type="PROSITE" id="PS50923"/>
    </source>
</evidence>
<proteinExistence type="predicted"/>
<name>A0A5N5TL51_9CRUS</name>
<dbReference type="Pfam" id="PF00084">
    <property type="entry name" value="Sushi"/>
    <property type="match status" value="2"/>
</dbReference>
<evidence type="ECO:0000313" key="4">
    <source>
        <dbReference type="EMBL" id="KAB7506895.1"/>
    </source>
</evidence>
<keyword evidence="2" id="KW-0768">Sushi</keyword>
<dbReference type="AlphaFoldDB" id="A0A5N5TL51"/>
<dbReference type="SUPFAM" id="SSF57535">
    <property type="entry name" value="Complement control module/SCR domain"/>
    <property type="match status" value="2"/>
</dbReference>
<dbReference type="PROSITE" id="PS50923">
    <property type="entry name" value="SUSHI"/>
    <property type="match status" value="1"/>
</dbReference>
<accession>A0A5N5TL51</accession>
<evidence type="ECO:0000256" key="1">
    <source>
        <dbReference type="ARBA" id="ARBA00023157"/>
    </source>
</evidence>
<dbReference type="InterPro" id="IPR035976">
    <property type="entry name" value="Sushi/SCR/CCP_sf"/>
</dbReference>
<gene>
    <name evidence="4" type="ORF">Anas_00074</name>
</gene>
<dbReference type="Proteomes" id="UP000326759">
    <property type="component" value="Unassembled WGS sequence"/>
</dbReference>
<dbReference type="OrthoDB" id="10051774at2759"/>
<feature type="domain" description="Sushi" evidence="3">
    <location>
        <begin position="74"/>
        <end position="137"/>
    </location>
</feature>
<dbReference type="Gene3D" id="2.10.70.10">
    <property type="entry name" value="Complement Module, domain 1"/>
    <property type="match status" value="2"/>
</dbReference>
<comment type="caution">
    <text evidence="2">Lacks conserved residue(s) required for the propagation of feature annotation.</text>
</comment>
<protein>
    <recommendedName>
        <fullName evidence="3">Sushi domain-containing protein</fullName>
    </recommendedName>
</protein>
<sequence length="146" mass="16590">MYCPCLMFFTKECKGEVTYGNANSTWDASKSYEIGSVGELECFDGYQYLSGERKQNITCSVEGWNKTGLESCFKMCTGALQYGNANSTWKANDYYPIGDVQTIECNEGYQYLWNDIKQNVTCTKDGWDKSNLENCVESKKTLKLLI</sequence>
<dbReference type="InterPro" id="IPR000436">
    <property type="entry name" value="Sushi_SCR_CCP_dom"/>
</dbReference>
<reference evidence="4 5" key="1">
    <citation type="journal article" date="2019" name="PLoS Biol.">
        <title>Sex chromosomes control vertical transmission of feminizing Wolbachia symbionts in an isopod.</title>
        <authorList>
            <person name="Becking T."/>
            <person name="Chebbi M.A."/>
            <person name="Giraud I."/>
            <person name="Moumen B."/>
            <person name="Laverre T."/>
            <person name="Caubet Y."/>
            <person name="Peccoud J."/>
            <person name="Gilbert C."/>
            <person name="Cordaux R."/>
        </authorList>
    </citation>
    <scope>NUCLEOTIDE SEQUENCE [LARGE SCALE GENOMIC DNA]</scope>
    <source>
        <strain evidence="4">ANa2</strain>
        <tissue evidence="4">Whole body excluding digestive tract and cuticle</tissue>
    </source>
</reference>
<comment type="caution">
    <text evidence="4">The sequence shown here is derived from an EMBL/GenBank/DDBJ whole genome shotgun (WGS) entry which is preliminary data.</text>
</comment>
<keyword evidence="1" id="KW-1015">Disulfide bond</keyword>
<keyword evidence="5" id="KW-1185">Reference proteome</keyword>
<organism evidence="4 5">
    <name type="scientific">Armadillidium nasatum</name>
    <dbReference type="NCBI Taxonomy" id="96803"/>
    <lineage>
        <taxon>Eukaryota</taxon>
        <taxon>Metazoa</taxon>
        <taxon>Ecdysozoa</taxon>
        <taxon>Arthropoda</taxon>
        <taxon>Crustacea</taxon>
        <taxon>Multicrustacea</taxon>
        <taxon>Malacostraca</taxon>
        <taxon>Eumalacostraca</taxon>
        <taxon>Peracarida</taxon>
        <taxon>Isopoda</taxon>
        <taxon>Oniscidea</taxon>
        <taxon>Crinocheta</taxon>
        <taxon>Armadillidiidae</taxon>
        <taxon>Armadillidium</taxon>
    </lineage>
</organism>
<dbReference type="EMBL" id="SEYY01000594">
    <property type="protein sequence ID" value="KAB7506895.1"/>
    <property type="molecule type" value="Genomic_DNA"/>
</dbReference>
<evidence type="ECO:0000313" key="5">
    <source>
        <dbReference type="Proteomes" id="UP000326759"/>
    </source>
</evidence>
<evidence type="ECO:0000256" key="2">
    <source>
        <dbReference type="PROSITE-ProRule" id="PRU00302"/>
    </source>
</evidence>